<dbReference type="SUPFAM" id="SSF49441">
    <property type="entry name" value="Cytochrome f, large domain"/>
    <property type="match status" value="1"/>
</dbReference>
<reference evidence="9 10" key="1">
    <citation type="journal article" date="2019" name="Genome Biol. Evol.">
        <title>Insights into the evolution of the New World diploid cottons (Gossypium, subgenus Houzingenia) based on genome sequencing.</title>
        <authorList>
            <person name="Grover C.E."/>
            <person name="Arick M.A. 2nd"/>
            <person name="Thrash A."/>
            <person name="Conover J.L."/>
            <person name="Sanders W.S."/>
            <person name="Peterson D.G."/>
            <person name="Frelichowski J.E."/>
            <person name="Scheffler J.A."/>
            <person name="Scheffler B.E."/>
            <person name="Wendel J.F."/>
        </authorList>
    </citation>
    <scope>NUCLEOTIDE SEQUENCE [LARGE SCALE GENOMIC DNA]</scope>
    <source>
        <strain evidence="9">27</strain>
        <tissue evidence="9">Leaf</tissue>
    </source>
</reference>
<evidence type="ECO:0000256" key="7">
    <source>
        <dbReference type="ARBA" id="ARBA00023136"/>
    </source>
</evidence>
<dbReference type="InterPro" id="IPR036826">
    <property type="entry name" value="Cyt_f_lg_dom_sf"/>
</dbReference>
<proteinExistence type="predicted"/>
<sequence length="88" mass="9799">GYENPQEATGSIVCVNFHLANKPVDIEVPQAVLLDTVFEAVMKEKKSNLSFQNYRPTKKNTLVIDPVPGEGARFIPTGKKVTIMLRQQ</sequence>
<evidence type="ECO:0000256" key="4">
    <source>
        <dbReference type="ARBA" id="ARBA00022692"/>
    </source>
</evidence>
<keyword evidence="7" id="KW-0472">Membrane</keyword>
<evidence type="ECO:0000313" key="9">
    <source>
        <dbReference type="EMBL" id="MBA0630731.1"/>
    </source>
</evidence>
<dbReference type="Pfam" id="PF16639">
    <property type="entry name" value="Apocytochr_F_N"/>
    <property type="match status" value="1"/>
</dbReference>
<dbReference type="GO" id="GO:0020037">
    <property type="term" value="F:heme binding"/>
    <property type="evidence" value="ECO:0007669"/>
    <property type="project" value="InterPro"/>
</dbReference>
<accession>A0A7J8SX88</accession>
<feature type="non-terminal residue" evidence="9">
    <location>
        <position position="88"/>
    </location>
</feature>
<dbReference type="PRINTS" id="PR00610">
    <property type="entry name" value="CYTOCHROMEF"/>
</dbReference>
<evidence type="ECO:0000256" key="5">
    <source>
        <dbReference type="ARBA" id="ARBA00022989"/>
    </source>
</evidence>
<protein>
    <recommendedName>
        <fullName evidence="8">Cytochrome f large domain-containing protein</fullName>
    </recommendedName>
</protein>
<dbReference type="GO" id="GO:0005506">
    <property type="term" value="F:iron ion binding"/>
    <property type="evidence" value="ECO:0007669"/>
    <property type="project" value="InterPro"/>
</dbReference>
<evidence type="ECO:0000259" key="8">
    <source>
        <dbReference type="Pfam" id="PF16639"/>
    </source>
</evidence>
<dbReference type="PANTHER" id="PTHR33288:SF10">
    <property type="entry name" value="CYTOCHROME F"/>
    <property type="match status" value="1"/>
</dbReference>
<keyword evidence="10" id="KW-1185">Reference proteome</keyword>
<dbReference type="EMBL" id="JABFAC010000012">
    <property type="protein sequence ID" value="MBA0630731.1"/>
    <property type="molecule type" value="Genomic_DNA"/>
</dbReference>
<dbReference type="InterPro" id="IPR024094">
    <property type="entry name" value="Cyt_f_lg_dom"/>
</dbReference>
<evidence type="ECO:0000313" key="10">
    <source>
        <dbReference type="Proteomes" id="UP000593561"/>
    </source>
</evidence>
<feature type="domain" description="Cytochrome f large" evidence="8">
    <location>
        <begin position="1"/>
        <end position="43"/>
    </location>
</feature>
<organism evidence="9 10">
    <name type="scientific">Gossypium davidsonii</name>
    <name type="common">Davidson's cotton</name>
    <name type="synonym">Gossypium klotzschianum subsp. davidsonii</name>
    <dbReference type="NCBI Taxonomy" id="34287"/>
    <lineage>
        <taxon>Eukaryota</taxon>
        <taxon>Viridiplantae</taxon>
        <taxon>Streptophyta</taxon>
        <taxon>Embryophyta</taxon>
        <taxon>Tracheophyta</taxon>
        <taxon>Spermatophyta</taxon>
        <taxon>Magnoliopsida</taxon>
        <taxon>eudicotyledons</taxon>
        <taxon>Gunneridae</taxon>
        <taxon>Pentapetalae</taxon>
        <taxon>rosids</taxon>
        <taxon>malvids</taxon>
        <taxon>Malvales</taxon>
        <taxon>Malvaceae</taxon>
        <taxon>Malvoideae</taxon>
        <taxon>Gossypium</taxon>
    </lineage>
</organism>
<keyword evidence="3" id="KW-0934">Plastid</keyword>
<evidence type="ECO:0000256" key="3">
    <source>
        <dbReference type="ARBA" id="ARBA00022640"/>
    </source>
</evidence>
<dbReference type="Proteomes" id="UP000593561">
    <property type="component" value="Unassembled WGS sequence"/>
</dbReference>
<dbReference type="GO" id="GO:0009055">
    <property type="term" value="F:electron transfer activity"/>
    <property type="evidence" value="ECO:0007669"/>
    <property type="project" value="InterPro"/>
</dbReference>
<evidence type="ECO:0000256" key="6">
    <source>
        <dbReference type="ARBA" id="ARBA00023078"/>
    </source>
</evidence>
<dbReference type="Gene3D" id="2.60.40.830">
    <property type="entry name" value="Cytochrome f large domain"/>
    <property type="match status" value="2"/>
</dbReference>
<comment type="caution">
    <text evidence="9">The sequence shown here is derived from an EMBL/GenBank/DDBJ whole genome shotgun (WGS) entry which is preliminary data.</text>
</comment>
<dbReference type="InterPro" id="IPR002325">
    <property type="entry name" value="Cyt_f"/>
</dbReference>
<comment type="subcellular location">
    <subcellularLocation>
        <location evidence="1">Membrane</location>
    </subcellularLocation>
</comment>
<dbReference type="GO" id="GO:0009535">
    <property type="term" value="C:chloroplast thylakoid membrane"/>
    <property type="evidence" value="ECO:0007669"/>
    <property type="project" value="TreeGrafter"/>
</dbReference>
<keyword evidence="4" id="KW-0812">Transmembrane</keyword>
<evidence type="ECO:0000256" key="1">
    <source>
        <dbReference type="ARBA" id="ARBA00004370"/>
    </source>
</evidence>
<feature type="non-terminal residue" evidence="9">
    <location>
        <position position="1"/>
    </location>
</feature>
<gene>
    <name evidence="9" type="ORF">Godav_002796</name>
</gene>
<dbReference type="AlphaFoldDB" id="A0A7J8SX88"/>
<keyword evidence="5" id="KW-1133">Transmembrane helix</keyword>
<dbReference type="PANTHER" id="PTHR33288">
    <property type="match status" value="1"/>
</dbReference>
<name>A0A7J8SX88_GOSDV</name>
<keyword evidence="6" id="KW-0793">Thylakoid</keyword>
<keyword evidence="2" id="KW-0602">Photosynthesis</keyword>
<dbReference type="PROSITE" id="PS51010">
    <property type="entry name" value="CYTF"/>
    <property type="match status" value="1"/>
</dbReference>
<dbReference type="GO" id="GO:0015979">
    <property type="term" value="P:photosynthesis"/>
    <property type="evidence" value="ECO:0007669"/>
    <property type="project" value="UniProtKB-KW"/>
</dbReference>
<evidence type="ECO:0000256" key="2">
    <source>
        <dbReference type="ARBA" id="ARBA00022531"/>
    </source>
</evidence>